<name>A0A133KVV8_HEYCO</name>
<dbReference type="EMBL" id="LRPN01000037">
    <property type="protein sequence ID" value="KWZ83480.1"/>
    <property type="molecule type" value="Genomic_DNA"/>
</dbReference>
<dbReference type="Proteomes" id="UP000070376">
    <property type="component" value="Unassembled WGS sequence"/>
</dbReference>
<dbReference type="Gene3D" id="3.40.50.720">
    <property type="entry name" value="NAD(P)-binding Rossmann-like Domain"/>
    <property type="match status" value="1"/>
</dbReference>
<evidence type="ECO:0000313" key="2">
    <source>
        <dbReference type="EMBL" id="KWZ83480.1"/>
    </source>
</evidence>
<evidence type="ECO:0000259" key="1">
    <source>
        <dbReference type="Pfam" id="PF13460"/>
    </source>
</evidence>
<dbReference type="CDD" id="cd05243">
    <property type="entry name" value="SDR_a5"/>
    <property type="match status" value="1"/>
</dbReference>
<dbReference type="AlphaFoldDB" id="A0A133KVV8"/>
<reference evidence="3" key="1">
    <citation type="submission" date="2016-01" db="EMBL/GenBank/DDBJ databases">
        <authorList>
            <person name="Mitreva M."/>
            <person name="Pepin K.H."/>
            <person name="Mihindukulasuriya K.A."/>
            <person name="Fulton R."/>
            <person name="Fronick C."/>
            <person name="O'Laughlin M."/>
            <person name="Miner T."/>
            <person name="Herter B."/>
            <person name="Rosa B.A."/>
            <person name="Cordes M."/>
            <person name="Tomlinson C."/>
            <person name="Wollam A."/>
            <person name="Palsikar V.B."/>
            <person name="Mardis E.R."/>
            <person name="Wilson R.K."/>
        </authorList>
    </citation>
    <scope>NUCLEOTIDE SEQUENCE [LARGE SCALE GENOMIC DNA]</scope>
    <source>
        <strain evidence="3">GED7749B</strain>
    </source>
</reference>
<dbReference type="PANTHER" id="PTHR15020:SF50">
    <property type="entry name" value="UPF0659 PROTEIN YMR090W"/>
    <property type="match status" value="1"/>
</dbReference>
<gene>
    <name evidence="2" type="ORF">HMPREF3213_01256</name>
</gene>
<dbReference type="PATRIC" id="fig|1398.22.peg.1271"/>
<dbReference type="SUPFAM" id="SSF51735">
    <property type="entry name" value="NAD(P)-binding Rossmann-fold domains"/>
    <property type="match status" value="1"/>
</dbReference>
<evidence type="ECO:0000313" key="3">
    <source>
        <dbReference type="Proteomes" id="UP000070376"/>
    </source>
</evidence>
<proteinExistence type="predicted"/>
<dbReference type="PANTHER" id="PTHR15020">
    <property type="entry name" value="FLAVIN REDUCTASE-RELATED"/>
    <property type="match status" value="1"/>
</dbReference>
<comment type="caution">
    <text evidence="2">The sequence shown here is derived from an EMBL/GenBank/DDBJ whole genome shotgun (WGS) entry which is preliminary data.</text>
</comment>
<accession>A0A133KVV8</accession>
<sequence length="217" mass="23820">MDWMKVLVAGANGKIGKMLVDLLQKSDRHIPRAMVRKEEQAQFFRQKGVDAVISDLEGTVDELAEAANGCDCIVFTAGSGGHTGADKTLLVDLDGAVKTMEAAEKAGISRFVIVSALQAHHRENWSEAIKPYYVAKHYADRVLQSTKLNYTIIRPGGLLNEPGTGKVEASENLKRGTIPREDVARTILASLDEPKTYRKAFDLISGDTPIEEELKRL</sequence>
<dbReference type="InterPro" id="IPR016040">
    <property type="entry name" value="NAD(P)-bd_dom"/>
</dbReference>
<protein>
    <submittedName>
        <fullName evidence="2">NAD dependent epimerase/dehydratase family protein</fullName>
    </submittedName>
</protein>
<feature type="domain" description="NAD(P)-binding" evidence="1">
    <location>
        <begin position="10"/>
        <end position="194"/>
    </location>
</feature>
<organism evidence="2 3">
    <name type="scientific">Heyndrickxia coagulans</name>
    <name type="common">Weizmannia coagulans</name>
    <dbReference type="NCBI Taxonomy" id="1398"/>
    <lineage>
        <taxon>Bacteria</taxon>
        <taxon>Bacillati</taxon>
        <taxon>Bacillota</taxon>
        <taxon>Bacilli</taxon>
        <taxon>Bacillales</taxon>
        <taxon>Bacillaceae</taxon>
        <taxon>Heyndrickxia</taxon>
    </lineage>
</organism>
<dbReference type="Pfam" id="PF13460">
    <property type="entry name" value="NAD_binding_10"/>
    <property type="match status" value="1"/>
</dbReference>
<dbReference type="InterPro" id="IPR036291">
    <property type="entry name" value="NAD(P)-bd_dom_sf"/>
</dbReference>